<reference evidence="1" key="1">
    <citation type="submission" date="2020-10" db="EMBL/GenBank/DDBJ databases">
        <authorList>
            <person name="Castelo-Branco R."/>
            <person name="Eusebio N."/>
            <person name="Adriana R."/>
            <person name="Vieira A."/>
            <person name="Brugerolle De Fraissinette N."/>
            <person name="Rezende De Castro R."/>
            <person name="Schneider M.P."/>
            <person name="Vasconcelos V."/>
            <person name="Leao P.N."/>
        </authorList>
    </citation>
    <scope>NUCLEOTIDE SEQUENCE</scope>
    <source>
        <strain evidence="1">LEGE 07157</strain>
    </source>
</reference>
<name>A0A8J7DY93_9CYAN</name>
<dbReference type="RefSeq" id="WP_194030675.1">
    <property type="nucleotide sequence ID" value="NZ_JADEWZ010000027.1"/>
</dbReference>
<dbReference type="AlphaFoldDB" id="A0A8J7DY93"/>
<protein>
    <submittedName>
        <fullName evidence="1">Uncharacterized protein</fullName>
    </submittedName>
</protein>
<evidence type="ECO:0000313" key="2">
    <source>
        <dbReference type="Proteomes" id="UP000654482"/>
    </source>
</evidence>
<proteinExistence type="predicted"/>
<organism evidence="1 2">
    <name type="scientific">Lusitaniella coriacea LEGE 07157</name>
    <dbReference type="NCBI Taxonomy" id="945747"/>
    <lineage>
        <taxon>Bacteria</taxon>
        <taxon>Bacillati</taxon>
        <taxon>Cyanobacteriota</taxon>
        <taxon>Cyanophyceae</taxon>
        <taxon>Spirulinales</taxon>
        <taxon>Lusitaniellaceae</taxon>
        <taxon>Lusitaniella</taxon>
    </lineage>
</organism>
<dbReference type="EMBL" id="JADEWZ010000027">
    <property type="protein sequence ID" value="MBE9117586.1"/>
    <property type="molecule type" value="Genomic_DNA"/>
</dbReference>
<sequence length="193" mass="21428">MKLFSISPALIVALLLGGYPTLSPALARTEIAQSVWRLFASPQGDFTILMPGEPIATQATTNIDTVAVDIQGFVVQRYDDTVQYLVTRIEIPDELNITGTEPNQLLTAMQNQILSQTNGQLVEQSRVMLGDYPGQEMKLQTVDENDRAFVVINRIYWVDRQLYQLSVTVPTSLEPSLAGSSQGFLDSFKFVQN</sequence>
<comment type="caution">
    <text evidence="1">The sequence shown here is derived from an EMBL/GenBank/DDBJ whole genome shotgun (WGS) entry which is preliminary data.</text>
</comment>
<evidence type="ECO:0000313" key="1">
    <source>
        <dbReference type="EMBL" id="MBE9117586.1"/>
    </source>
</evidence>
<dbReference type="Proteomes" id="UP000654482">
    <property type="component" value="Unassembled WGS sequence"/>
</dbReference>
<gene>
    <name evidence="1" type="ORF">IQ249_16940</name>
</gene>
<accession>A0A8J7DY93</accession>
<keyword evidence="2" id="KW-1185">Reference proteome</keyword>